<keyword evidence="3 9" id="KW-0812">Transmembrane</keyword>
<keyword evidence="8 9" id="KW-0807">Transducer</keyword>
<dbReference type="PANTHER" id="PTHR21137:SF44">
    <property type="entry name" value="ODORANT RECEPTOR 13A-RELATED"/>
    <property type="match status" value="1"/>
</dbReference>
<evidence type="ECO:0000256" key="7">
    <source>
        <dbReference type="ARBA" id="ARBA00023170"/>
    </source>
</evidence>
<comment type="similarity">
    <text evidence="9">Belongs to the insect chemoreceptor superfamily. Heteromeric odorant receptor channel (TC 1.A.69) family.</text>
</comment>
<protein>
    <recommendedName>
        <fullName evidence="9">Odorant receptor</fullName>
    </recommendedName>
</protein>
<name>A0A9R0DT19_SPOFR</name>
<reference evidence="11" key="1">
    <citation type="submission" date="2025-08" db="UniProtKB">
        <authorList>
            <consortium name="RefSeq"/>
        </authorList>
    </citation>
    <scope>IDENTIFICATION</scope>
    <source>
        <tissue evidence="11">Whole larval tissue</tissue>
    </source>
</reference>
<keyword evidence="4 9" id="KW-0552">Olfaction</keyword>
<keyword evidence="2 9" id="KW-0716">Sensory transduction</keyword>
<dbReference type="AlphaFoldDB" id="A0A9R0DT19"/>
<organism evidence="10 11">
    <name type="scientific">Spodoptera frugiperda</name>
    <name type="common">Fall armyworm</name>
    <dbReference type="NCBI Taxonomy" id="7108"/>
    <lineage>
        <taxon>Eukaryota</taxon>
        <taxon>Metazoa</taxon>
        <taxon>Ecdysozoa</taxon>
        <taxon>Arthropoda</taxon>
        <taxon>Hexapoda</taxon>
        <taxon>Insecta</taxon>
        <taxon>Pterygota</taxon>
        <taxon>Neoptera</taxon>
        <taxon>Endopterygota</taxon>
        <taxon>Lepidoptera</taxon>
        <taxon>Glossata</taxon>
        <taxon>Ditrysia</taxon>
        <taxon>Noctuoidea</taxon>
        <taxon>Noctuidae</taxon>
        <taxon>Amphipyrinae</taxon>
        <taxon>Spodoptera</taxon>
    </lineage>
</organism>
<comment type="caution">
    <text evidence="9">Lacks conserved residue(s) required for the propagation of feature annotation.</text>
</comment>
<dbReference type="Pfam" id="PF02949">
    <property type="entry name" value="7tm_6"/>
    <property type="match status" value="1"/>
</dbReference>
<evidence type="ECO:0000256" key="1">
    <source>
        <dbReference type="ARBA" id="ARBA00004141"/>
    </source>
</evidence>
<feature type="transmembrane region" description="Helical" evidence="9">
    <location>
        <begin position="161"/>
        <end position="185"/>
    </location>
</feature>
<evidence type="ECO:0000256" key="8">
    <source>
        <dbReference type="ARBA" id="ARBA00023224"/>
    </source>
</evidence>
<dbReference type="Proteomes" id="UP000829999">
    <property type="component" value="Chromosome 11"/>
</dbReference>
<dbReference type="GO" id="GO:0007165">
    <property type="term" value="P:signal transduction"/>
    <property type="evidence" value="ECO:0007669"/>
    <property type="project" value="UniProtKB-KW"/>
</dbReference>
<evidence type="ECO:0000313" key="10">
    <source>
        <dbReference type="Proteomes" id="UP000829999"/>
    </source>
</evidence>
<evidence type="ECO:0000256" key="4">
    <source>
        <dbReference type="ARBA" id="ARBA00022725"/>
    </source>
</evidence>
<dbReference type="SMR" id="A0A9R0DT19"/>
<keyword evidence="5 9" id="KW-1133">Transmembrane helix</keyword>
<evidence type="ECO:0000256" key="6">
    <source>
        <dbReference type="ARBA" id="ARBA00023136"/>
    </source>
</evidence>
<evidence type="ECO:0000256" key="2">
    <source>
        <dbReference type="ARBA" id="ARBA00022606"/>
    </source>
</evidence>
<dbReference type="GO" id="GO:0004984">
    <property type="term" value="F:olfactory receptor activity"/>
    <property type="evidence" value="ECO:0007669"/>
    <property type="project" value="InterPro"/>
</dbReference>
<evidence type="ECO:0000256" key="9">
    <source>
        <dbReference type="RuleBase" id="RU351113"/>
    </source>
</evidence>
<feature type="transmembrane region" description="Helical" evidence="9">
    <location>
        <begin position="218"/>
        <end position="241"/>
    </location>
</feature>
<accession>A0A9R0DT19</accession>
<keyword evidence="7 9" id="KW-0675">Receptor</keyword>
<dbReference type="GeneID" id="118274985"/>
<dbReference type="OrthoDB" id="8122539at2759"/>
<dbReference type="GO" id="GO:0005549">
    <property type="term" value="F:odorant binding"/>
    <property type="evidence" value="ECO:0007669"/>
    <property type="project" value="InterPro"/>
</dbReference>
<feature type="transmembrane region" description="Helical" evidence="9">
    <location>
        <begin position="322"/>
        <end position="347"/>
    </location>
</feature>
<keyword evidence="6 9" id="KW-0472">Membrane</keyword>
<keyword evidence="10" id="KW-1185">Reference proteome</keyword>
<gene>
    <name evidence="11" type="primary">LOC118274985</name>
</gene>
<dbReference type="InterPro" id="IPR004117">
    <property type="entry name" value="7tm6_olfct_rcpt"/>
</dbReference>
<dbReference type="GO" id="GO:0005886">
    <property type="term" value="C:plasma membrane"/>
    <property type="evidence" value="ECO:0007669"/>
    <property type="project" value="UniProtKB-SubCell"/>
</dbReference>
<proteinExistence type="inferred from homology"/>
<dbReference type="RefSeq" id="XP_050552629.1">
    <property type="nucleotide sequence ID" value="XM_050696672.1"/>
</dbReference>
<evidence type="ECO:0000256" key="5">
    <source>
        <dbReference type="ARBA" id="ARBA00022989"/>
    </source>
</evidence>
<comment type="subcellular location">
    <subcellularLocation>
        <location evidence="9">Cell membrane</location>
        <topology evidence="9">Multi-pass membrane protein</topology>
    </subcellularLocation>
    <subcellularLocation>
        <location evidence="1">Membrane</location>
        <topology evidence="1">Multi-pass membrane protein</topology>
    </subcellularLocation>
</comment>
<dbReference type="PANTHER" id="PTHR21137">
    <property type="entry name" value="ODORANT RECEPTOR"/>
    <property type="match status" value="1"/>
</dbReference>
<sequence>MTSLYRRYFFKKKSKQRFNERIYDKSDYDTSYAPTKKVLGWVAIRMTHNISEKTTMLWDMFYWFEMANLFLVGPSELVSMLTTAYEAKTFRDSIKVFRTMPCFGCVVLSMFKSIKMVVHRPVYENLANELREMWPEGEVSEEEHHIISSALKQLNFIVKGYYWCNNALLISFLSPPYFITIARYFGYDSPMGLHFLYWLPFDPYQPVYYEITLVLQTWHALVVIWFNVAWDMLFCLFLCHITTQFDLLARRVRRLFYVQVDKQLVSSYPMASVSKEFLETEGDRVNSYGAQYWEARYQKEITEIVLRHHSLIRLTNDVENMFSLALLINFMNSSIIICFCGFCCVLIEKWNEVAYKSFLVTALSQTWLLCWYGQKLIDSSQRLSDALYGCGWYNSSKRARSAVLIMLHRAQKGIYVTTHGFSVISLASYSTIIKTAWSYFTLLLNFFKEKSVN</sequence>
<evidence type="ECO:0000256" key="3">
    <source>
        <dbReference type="ARBA" id="ARBA00022692"/>
    </source>
</evidence>
<evidence type="ECO:0000313" key="11">
    <source>
        <dbReference type="RefSeq" id="XP_050552629.1"/>
    </source>
</evidence>